<comment type="caution">
    <text evidence="5">The sequence shown here is derived from an EMBL/GenBank/DDBJ whole genome shotgun (WGS) entry which is preliminary data.</text>
</comment>
<dbReference type="InterPro" id="IPR000835">
    <property type="entry name" value="HTH_MarR-typ"/>
</dbReference>
<keyword evidence="3" id="KW-0804">Transcription</keyword>
<dbReference type="Gene3D" id="1.10.10.10">
    <property type="entry name" value="Winged helix-like DNA-binding domain superfamily/Winged helix DNA-binding domain"/>
    <property type="match status" value="1"/>
</dbReference>
<feature type="domain" description="HTH marR-type" evidence="4">
    <location>
        <begin position="3"/>
        <end position="134"/>
    </location>
</feature>
<dbReference type="PANTHER" id="PTHR42756">
    <property type="entry name" value="TRANSCRIPTIONAL REGULATOR, MARR"/>
    <property type="match status" value="1"/>
</dbReference>
<gene>
    <name evidence="5" type="ORF">FHR92_004333</name>
</gene>
<evidence type="ECO:0000313" key="6">
    <source>
        <dbReference type="Proteomes" id="UP000567067"/>
    </source>
</evidence>
<evidence type="ECO:0000256" key="1">
    <source>
        <dbReference type="ARBA" id="ARBA00023015"/>
    </source>
</evidence>
<keyword evidence="2 5" id="KW-0238">DNA-binding</keyword>
<dbReference type="PROSITE" id="PS50995">
    <property type="entry name" value="HTH_MARR_2"/>
    <property type="match status" value="1"/>
</dbReference>
<dbReference type="GO" id="GO:0003700">
    <property type="term" value="F:DNA-binding transcription factor activity"/>
    <property type="evidence" value="ECO:0007669"/>
    <property type="project" value="InterPro"/>
</dbReference>
<proteinExistence type="predicted"/>
<accession>A0A7W3SX25</accession>
<dbReference type="RefSeq" id="WP_182539043.1">
    <property type="nucleotide sequence ID" value="NZ_JACJIP010000037.1"/>
</dbReference>
<organism evidence="5 6">
    <name type="scientific">Fontibacillus solani</name>
    <dbReference type="NCBI Taxonomy" id="1572857"/>
    <lineage>
        <taxon>Bacteria</taxon>
        <taxon>Bacillati</taxon>
        <taxon>Bacillota</taxon>
        <taxon>Bacilli</taxon>
        <taxon>Bacillales</taxon>
        <taxon>Paenibacillaceae</taxon>
        <taxon>Fontibacillus</taxon>
    </lineage>
</organism>
<dbReference type="EMBL" id="JACJIP010000037">
    <property type="protein sequence ID" value="MBA9087840.1"/>
    <property type="molecule type" value="Genomic_DNA"/>
</dbReference>
<dbReference type="SMART" id="SM00347">
    <property type="entry name" value="HTH_MARR"/>
    <property type="match status" value="1"/>
</dbReference>
<dbReference type="Pfam" id="PF01047">
    <property type="entry name" value="MarR"/>
    <property type="match status" value="1"/>
</dbReference>
<dbReference type="SUPFAM" id="SSF46785">
    <property type="entry name" value="Winged helix' DNA-binding domain"/>
    <property type="match status" value="1"/>
</dbReference>
<keyword evidence="6" id="KW-1185">Reference proteome</keyword>
<sequence>MHTHEFAKLLEVIVKEYQGHMEQELSPTLTTSQLTVLELLEQQDQLKPSDLIPYLSTTPAAVTMLLDRMERGELIRRVRDEGDRRIVWVSITEKGKHEVERGVEVRNSYLSGILDRISTHNQQLLVYLLGKISGVPAKVEAK</sequence>
<dbReference type="InterPro" id="IPR036390">
    <property type="entry name" value="WH_DNA-bd_sf"/>
</dbReference>
<evidence type="ECO:0000256" key="2">
    <source>
        <dbReference type="ARBA" id="ARBA00023125"/>
    </source>
</evidence>
<dbReference type="PRINTS" id="PR00598">
    <property type="entry name" value="HTHMARR"/>
</dbReference>
<dbReference type="AlphaFoldDB" id="A0A7W3SX25"/>
<evidence type="ECO:0000259" key="4">
    <source>
        <dbReference type="PROSITE" id="PS50995"/>
    </source>
</evidence>
<dbReference type="Proteomes" id="UP000567067">
    <property type="component" value="Unassembled WGS sequence"/>
</dbReference>
<evidence type="ECO:0000313" key="5">
    <source>
        <dbReference type="EMBL" id="MBA9087840.1"/>
    </source>
</evidence>
<reference evidence="5 6" key="1">
    <citation type="submission" date="2020-08" db="EMBL/GenBank/DDBJ databases">
        <title>Genomic Encyclopedia of Type Strains, Phase III (KMG-III): the genomes of soil and plant-associated and newly described type strains.</title>
        <authorList>
            <person name="Whitman W."/>
        </authorList>
    </citation>
    <scope>NUCLEOTIDE SEQUENCE [LARGE SCALE GENOMIC DNA]</scope>
    <source>
        <strain evidence="5 6">CECT 8693</strain>
    </source>
</reference>
<name>A0A7W3SX25_9BACL</name>
<protein>
    <submittedName>
        <fullName evidence="5">DNA-binding MarR family transcriptional regulator</fullName>
    </submittedName>
</protein>
<dbReference type="GO" id="GO:0003677">
    <property type="term" value="F:DNA binding"/>
    <property type="evidence" value="ECO:0007669"/>
    <property type="project" value="UniProtKB-KW"/>
</dbReference>
<evidence type="ECO:0000256" key="3">
    <source>
        <dbReference type="ARBA" id="ARBA00023163"/>
    </source>
</evidence>
<dbReference type="InterPro" id="IPR036388">
    <property type="entry name" value="WH-like_DNA-bd_sf"/>
</dbReference>
<keyword evidence="1" id="KW-0805">Transcription regulation</keyword>
<dbReference type="PANTHER" id="PTHR42756:SF1">
    <property type="entry name" value="TRANSCRIPTIONAL REPRESSOR OF EMRAB OPERON"/>
    <property type="match status" value="1"/>
</dbReference>